<dbReference type="InterPro" id="IPR046341">
    <property type="entry name" value="SET_dom_sf"/>
</dbReference>
<dbReference type="AlphaFoldDB" id="A0A8T0GEI6"/>
<dbReference type="InterPro" id="IPR053201">
    <property type="entry name" value="Flavunoidine_N-MTase"/>
</dbReference>
<feature type="domain" description="SET" evidence="1">
    <location>
        <begin position="38"/>
        <end position="155"/>
    </location>
</feature>
<dbReference type="SUPFAM" id="SSF82199">
    <property type="entry name" value="SET domain"/>
    <property type="match status" value="1"/>
</dbReference>
<evidence type="ECO:0000313" key="3">
    <source>
        <dbReference type="Proteomes" id="UP000822688"/>
    </source>
</evidence>
<name>A0A8T0GEI6_CERPU</name>
<keyword evidence="3" id="KW-1185">Reference proteome</keyword>
<dbReference type="Proteomes" id="UP000822688">
    <property type="component" value="Chromosome 11"/>
</dbReference>
<sequence length="226" mass="25297">MGTLAEDQIAVFHEDGYELGVANHLTGNQIGKFKKAFDELEVVERSAEYRFVRATRDIHVGTVLGIFDGIIQPKCARYTICLGDNVHVMNQTPLVLINHSCSPNTALKWPAPPPHESRNFSSLAALARAHPEQVFPRVVAIAPISKGEEVTWNYLSSEWELSCPFECQCGSRRDLCVGKVLGAKHLTSAQKTRMSPYMAPHILKRMAACESDTDHVDRYYDELELQ</sequence>
<dbReference type="PANTHER" id="PTHR12350">
    <property type="entry name" value="HISTONE-LYSINE N-METHYLTRANSFERASE-RELATED"/>
    <property type="match status" value="1"/>
</dbReference>
<dbReference type="InterPro" id="IPR001214">
    <property type="entry name" value="SET_dom"/>
</dbReference>
<accession>A0A8T0GEI6</accession>
<dbReference type="Pfam" id="PF00856">
    <property type="entry name" value="SET"/>
    <property type="match status" value="1"/>
</dbReference>
<dbReference type="PROSITE" id="PS50280">
    <property type="entry name" value="SET"/>
    <property type="match status" value="1"/>
</dbReference>
<evidence type="ECO:0000259" key="1">
    <source>
        <dbReference type="PROSITE" id="PS50280"/>
    </source>
</evidence>
<dbReference type="EMBL" id="CM026432">
    <property type="protein sequence ID" value="KAG0557433.1"/>
    <property type="molecule type" value="Genomic_DNA"/>
</dbReference>
<comment type="caution">
    <text evidence="2">The sequence shown here is derived from an EMBL/GenBank/DDBJ whole genome shotgun (WGS) entry which is preliminary data.</text>
</comment>
<dbReference type="Gene3D" id="2.170.270.10">
    <property type="entry name" value="SET domain"/>
    <property type="match status" value="1"/>
</dbReference>
<organism evidence="2 3">
    <name type="scientific">Ceratodon purpureus</name>
    <name type="common">Fire moss</name>
    <name type="synonym">Dicranum purpureum</name>
    <dbReference type="NCBI Taxonomy" id="3225"/>
    <lineage>
        <taxon>Eukaryota</taxon>
        <taxon>Viridiplantae</taxon>
        <taxon>Streptophyta</taxon>
        <taxon>Embryophyta</taxon>
        <taxon>Bryophyta</taxon>
        <taxon>Bryophytina</taxon>
        <taxon>Bryopsida</taxon>
        <taxon>Dicranidae</taxon>
        <taxon>Pseudoditrichales</taxon>
        <taxon>Ditrichaceae</taxon>
        <taxon>Ceratodon</taxon>
    </lineage>
</organism>
<gene>
    <name evidence="2" type="ORF">KC19_11G129700</name>
</gene>
<protein>
    <recommendedName>
        <fullName evidence="1">SET domain-containing protein</fullName>
    </recommendedName>
</protein>
<reference evidence="2 3" key="1">
    <citation type="submission" date="2020-06" db="EMBL/GenBank/DDBJ databases">
        <title>WGS assembly of Ceratodon purpureus strain R40.</title>
        <authorList>
            <person name="Carey S.B."/>
            <person name="Jenkins J."/>
            <person name="Shu S."/>
            <person name="Lovell J.T."/>
            <person name="Sreedasyam A."/>
            <person name="Maumus F."/>
            <person name="Tiley G.P."/>
            <person name="Fernandez-Pozo N."/>
            <person name="Barry K."/>
            <person name="Chen C."/>
            <person name="Wang M."/>
            <person name="Lipzen A."/>
            <person name="Daum C."/>
            <person name="Saski C.A."/>
            <person name="Payton A.C."/>
            <person name="Mcbreen J.C."/>
            <person name="Conrad R.E."/>
            <person name="Kollar L.M."/>
            <person name="Olsson S."/>
            <person name="Huttunen S."/>
            <person name="Landis J.B."/>
            <person name="Wickett N.J."/>
            <person name="Johnson M.G."/>
            <person name="Rensing S.A."/>
            <person name="Grimwood J."/>
            <person name="Schmutz J."/>
            <person name="Mcdaniel S.F."/>
        </authorList>
    </citation>
    <scope>NUCLEOTIDE SEQUENCE [LARGE SCALE GENOMIC DNA]</scope>
    <source>
        <strain evidence="2 3">R40</strain>
    </source>
</reference>
<proteinExistence type="predicted"/>
<evidence type="ECO:0000313" key="2">
    <source>
        <dbReference type="EMBL" id="KAG0557433.1"/>
    </source>
</evidence>
<dbReference type="PANTHER" id="PTHR12350:SF19">
    <property type="entry name" value="SET DOMAIN-CONTAINING PROTEIN"/>
    <property type="match status" value="1"/>
</dbReference>